<dbReference type="EMBL" id="CM037154">
    <property type="protein sequence ID" value="KAH7860226.1"/>
    <property type="molecule type" value="Genomic_DNA"/>
</dbReference>
<proteinExistence type="predicted"/>
<gene>
    <name evidence="1" type="ORF">Vadar_010970</name>
</gene>
<name>A0ACB7Z3N0_9ERIC</name>
<protein>
    <submittedName>
        <fullName evidence="1">Uncharacterized protein</fullName>
    </submittedName>
</protein>
<evidence type="ECO:0000313" key="1">
    <source>
        <dbReference type="EMBL" id="KAH7860226.1"/>
    </source>
</evidence>
<reference evidence="1 2" key="1">
    <citation type="journal article" date="2021" name="Hortic Res">
        <title>High-quality reference genome and annotation aids understanding of berry development for evergreen blueberry (Vaccinium darrowii).</title>
        <authorList>
            <person name="Yu J."/>
            <person name="Hulse-Kemp A.M."/>
            <person name="Babiker E."/>
            <person name="Staton M."/>
        </authorList>
    </citation>
    <scope>NUCLEOTIDE SEQUENCE [LARGE SCALE GENOMIC DNA]</scope>
    <source>
        <strain evidence="2">cv. NJ 8807/NJ 8810</strain>
        <tissue evidence="1">Young leaf</tissue>
    </source>
</reference>
<evidence type="ECO:0000313" key="2">
    <source>
        <dbReference type="Proteomes" id="UP000828048"/>
    </source>
</evidence>
<sequence length="88" mass="9178">MSEAVAAIRQPKKPFSQKQVAGDRLVANRPDGTDELERITKISESGGEPYANGGTSGLNGQFSESESVVNPNGGSLGLSTSEIQEVEA</sequence>
<keyword evidence="2" id="KW-1185">Reference proteome</keyword>
<comment type="caution">
    <text evidence="1">The sequence shown here is derived from an EMBL/GenBank/DDBJ whole genome shotgun (WGS) entry which is preliminary data.</text>
</comment>
<accession>A0ACB7Z3N0</accession>
<organism evidence="1 2">
    <name type="scientific">Vaccinium darrowii</name>
    <dbReference type="NCBI Taxonomy" id="229202"/>
    <lineage>
        <taxon>Eukaryota</taxon>
        <taxon>Viridiplantae</taxon>
        <taxon>Streptophyta</taxon>
        <taxon>Embryophyta</taxon>
        <taxon>Tracheophyta</taxon>
        <taxon>Spermatophyta</taxon>
        <taxon>Magnoliopsida</taxon>
        <taxon>eudicotyledons</taxon>
        <taxon>Gunneridae</taxon>
        <taxon>Pentapetalae</taxon>
        <taxon>asterids</taxon>
        <taxon>Ericales</taxon>
        <taxon>Ericaceae</taxon>
        <taxon>Vaccinioideae</taxon>
        <taxon>Vaccinieae</taxon>
        <taxon>Vaccinium</taxon>
    </lineage>
</organism>
<dbReference type="Proteomes" id="UP000828048">
    <property type="component" value="Chromosome 4"/>
</dbReference>